<evidence type="ECO:0000256" key="3">
    <source>
        <dbReference type="ARBA" id="ARBA00022617"/>
    </source>
</evidence>
<dbReference type="AlphaFoldDB" id="A0A1L7WI41"/>
<dbReference type="PANTHER" id="PTHR24305">
    <property type="entry name" value="CYTOCHROME P450"/>
    <property type="match status" value="1"/>
</dbReference>
<dbReference type="PRINTS" id="PR00465">
    <property type="entry name" value="EP450IV"/>
</dbReference>
<evidence type="ECO:0000256" key="2">
    <source>
        <dbReference type="ARBA" id="ARBA00010617"/>
    </source>
</evidence>
<dbReference type="SUPFAM" id="SSF48264">
    <property type="entry name" value="Cytochrome P450"/>
    <property type="match status" value="1"/>
</dbReference>
<evidence type="ECO:0000256" key="9">
    <source>
        <dbReference type="RuleBase" id="RU000461"/>
    </source>
</evidence>
<dbReference type="GO" id="GO:0016705">
    <property type="term" value="F:oxidoreductase activity, acting on paired donors, with incorporation or reduction of molecular oxygen"/>
    <property type="evidence" value="ECO:0007669"/>
    <property type="project" value="InterPro"/>
</dbReference>
<accession>A0A1L7WI41</accession>
<evidence type="ECO:0000256" key="8">
    <source>
        <dbReference type="PIRSR" id="PIRSR602403-1"/>
    </source>
</evidence>
<dbReference type="InterPro" id="IPR002403">
    <property type="entry name" value="Cyt_P450_E_grp-IV"/>
</dbReference>
<dbReference type="Gene3D" id="1.10.630.10">
    <property type="entry name" value="Cytochrome P450"/>
    <property type="match status" value="1"/>
</dbReference>
<protein>
    <recommendedName>
        <fullName evidence="13">Cytochrome P450 CYP3/CYP5/CYP6/CYP9 subfamilies</fullName>
    </recommendedName>
</protein>
<dbReference type="Proteomes" id="UP000184330">
    <property type="component" value="Unassembled WGS sequence"/>
</dbReference>
<keyword evidence="4 8" id="KW-0479">Metal-binding</keyword>
<evidence type="ECO:0008006" key="13">
    <source>
        <dbReference type="Google" id="ProtNLM"/>
    </source>
</evidence>
<dbReference type="EMBL" id="FJOG01000002">
    <property type="protein sequence ID" value="CZR52440.1"/>
    <property type="molecule type" value="Genomic_DNA"/>
</dbReference>
<dbReference type="PANTHER" id="PTHR24305:SF230">
    <property type="entry name" value="P450, PUTATIVE (EUROFUNG)-RELATED"/>
    <property type="match status" value="1"/>
</dbReference>
<keyword evidence="10" id="KW-0812">Transmembrane</keyword>
<dbReference type="PRINTS" id="PR00385">
    <property type="entry name" value="P450"/>
</dbReference>
<keyword evidence="6 8" id="KW-0408">Iron</keyword>
<keyword evidence="10" id="KW-0472">Membrane</keyword>
<evidence type="ECO:0000256" key="5">
    <source>
        <dbReference type="ARBA" id="ARBA00023002"/>
    </source>
</evidence>
<dbReference type="OrthoDB" id="1470350at2759"/>
<feature type="transmembrane region" description="Helical" evidence="10">
    <location>
        <begin position="27"/>
        <end position="45"/>
    </location>
</feature>
<dbReference type="Pfam" id="PF00067">
    <property type="entry name" value="p450"/>
    <property type="match status" value="1"/>
</dbReference>
<organism evidence="11 12">
    <name type="scientific">Phialocephala subalpina</name>
    <dbReference type="NCBI Taxonomy" id="576137"/>
    <lineage>
        <taxon>Eukaryota</taxon>
        <taxon>Fungi</taxon>
        <taxon>Dikarya</taxon>
        <taxon>Ascomycota</taxon>
        <taxon>Pezizomycotina</taxon>
        <taxon>Leotiomycetes</taxon>
        <taxon>Helotiales</taxon>
        <taxon>Mollisiaceae</taxon>
        <taxon>Phialocephala</taxon>
        <taxon>Phialocephala fortinii species complex</taxon>
    </lineage>
</organism>
<gene>
    <name evidence="11" type="ORF">PAC_02317</name>
</gene>
<comment type="similarity">
    <text evidence="2 9">Belongs to the cytochrome P450 family.</text>
</comment>
<evidence type="ECO:0000256" key="10">
    <source>
        <dbReference type="SAM" id="Phobius"/>
    </source>
</evidence>
<dbReference type="InterPro" id="IPR017972">
    <property type="entry name" value="Cyt_P450_CS"/>
</dbReference>
<evidence type="ECO:0000256" key="1">
    <source>
        <dbReference type="ARBA" id="ARBA00001971"/>
    </source>
</evidence>
<sequence length="544" mass="61224">MNRSQAIKPTQSHILADATLPRMPTSILVPVLTTFFILVLTKGLYNLFLHPLRTYPGPWYARISRFWYSYRFLRGTLSFDIKVLHDKYGDVVRVAPDELSYANGDAWETIYGRIIRPGSDKPSAFKLDPLLYGNITASSDIAIDSDGSLHQDQKRGLIQAFSKKALSAYENKQLHLSLSFISRVACYISSRTITTGTDPRSPVQNILDLNAWFSSLALDLSAQIVLSQELGAMALLPELHPGIKALQKGDWGIGFYMQIQRFVKIPDFATRGLPGLAAKYQILDKLPFAREAVKKRLSAGVEDKKADRDMVSYILAEENVDKIGKTKIDLLSRFLILTAFETTSTLLSATIYYLLSSPYACKLACEEIRDRSRFPNLDSVTVSSTQNLPYLNACFQESMRLFPPIGNIVTRIVPTPSASILGKSVPGNTVVAVNQWATYRREENFKRPEGFCPSRWLGDEKFRNDDKLDSVHPFGFGPKICPGKDLALINARLIIARLLWEFDMELDERSRNWEQQTVGILWHPAPLFVKSYGRVAAQRGGNKE</sequence>
<keyword evidence="10" id="KW-1133">Transmembrane helix</keyword>
<dbReference type="InterPro" id="IPR001128">
    <property type="entry name" value="Cyt_P450"/>
</dbReference>
<keyword evidence="5 9" id="KW-0560">Oxidoreductase</keyword>
<evidence type="ECO:0000313" key="11">
    <source>
        <dbReference type="EMBL" id="CZR52440.1"/>
    </source>
</evidence>
<evidence type="ECO:0000256" key="6">
    <source>
        <dbReference type="ARBA" id="ARBA00023004"/>
    </source>
</evidence>
<dbReference type="GO" id="GO:0020037">
    <property type="term" value="F:heme binding"/>
    <property type="evidence" value="ECO:0007669"/>
    <property type="project" value="InterPro"/>
</dbReference>
<proteinExistence type="inferred from homology"/>
<dbReference type="STRING" id="576137.A0A1L7WI41"/>
<dbReference type="GO" id="GO:0005506">
    <property type="term" value="F:iron ion binding"/>
    <property type="evidence" value="ECO:0007669"/>
    <property type="project" value="InterPro"/>
</dbReference>
<feature type="binding site" description="axial binding residue" evidence="8">
    <location>
        <position position="481"/>
    </location>
    <ligand>
        <name>heme</name>
        <dbReference type="ChEBI" id="CHEBI:30413"/>
    </ligand>
    <ligandPart>
        <name>Fe</name>
        <dbReference type="ChEBI" id="CHEBI:18248"/>
    </ligandPart>
</feature>
<evidence type="ECO:0000313" key="12">
    <source>
        <dbReference type="Proteomes" id="UP000184330"/>
    </source>
</evidence>
<name>A0A1L7WI41_9HELO</name>
<dbReference type="InterPro" id="IPR036396">
    <property type="entry name" value="Cyt_P450_sf"/>
</dbReference>
<keyword evidence="7 9" id="KW-0503">Monooxygenase</keyword>
<keyword evidence="3 8" id="KW-0349">Heme</keyword>
<comment type="cofactor">
    <cofactor evidence="1 8">
        <name>heme</name>
        <dbReference type="ChEBI" id="CHEBI:30413"/>
    </cofactor>
</comment>
<dbReference type="InterPro" id="IPR050121">
    <property type="entry name" value="Cytochrome_P450_monoxygenase"/>
</dbReference>
<dbReference type="GO" id="GO:0004497">
    <property type="term" value="F:monooxygenase activity"/>
    <property type="evidence" value="ECO:0007669"/>
    <property type="project" value="UniProtKB-KW"/>
</dbReference>
<evidence type="ECO:0000256" key="7">
    <source>
        <dbReference type="ARBA" id="ARBA00023033"/>
    </source>
</evidence>
<keyword evidence="12" id="KW-1185">Reference proteome</keyword>
<reference evidence="11 12" key="1">
    <citation type="submission" date="2016-03" db="EMBL/GenBank/DDBJ databases">
        <authorList>
            <person name="Ploux O."/>
        </authorList>
    </citation>
    <scope>NUCLEOTIDE SEQUENCE [LARGE SCALE GENOMIC DNA]</scope>
    <source>
        <strain evidence="11 12">UAMH 11012</strain>
    </source>
</reference>
<dbReference type="PROSITE" id="PS00086">
    <property type="entry name" value="CYTOCHROME_P450"/>
    <property type="match status" value="1"/>
</dbReference>
<evidence type="ECO:0000256" key="4">
    <source>
        <dbReference type="ARBA" id="ARBA00022723"/>
    </source>
</evidence>